<organism evidence="7 8">
    <name type="scientific">Aquisphaera giovannonii</name>
    <dbReference type="NCBI Taxonomy" id="406548"/>
    <lineage>
        <taxon>Bacteria</taxon>
        <taxon>Pseudomonadati</taxon>
        <taxon>Planctomycetota</taxon>
        <taxon>Planctomycetia</taxon>
        <taxon>Isosphaerales</taxon>
        <taxon>Isosphaeraceae</taxon>
        <taxon>Aquisphaera</taxon>
    </lineage>
</organism>
<dbReference type="SUPFAM" id="SSF46626">
    <property type="entry name" value="Cytochrome c"/>
    <property type="match status" value="1"/>
</dbReference>
<evidence type="ECO:0000256" key="4">
    <source>
        <dbReference type="PROSITE-ProRule" id="PRU00433"/>
    </source>
</evidence>
<dbReference type="GO" id="GO:0046872">
    <property type="term" value="F:metal ion binding"/>
    <property type="evidence" value="ECO:0007669"/>
    <property type="project" value="UniProtKB-KW"/>
</dbReference>
<dbReference type="Proteomes" id="UP000324233">
    <property type="component" value="Chromosome"/>
</dbReference>
<evidence type="ECO:0000256" key="2">
    <source>
        <dbReference type="ARBA" id="ARBA00022723"/>
    </source>
</evidence>
<dbReference type="InterPro" id="IPR055557">
    <property type="entry name" value="DUF7133"/>
</dbReference>
<evidence type="ECO:0000259" key="6">
    <source>
        <dbReference type="PROSITE" id="PS51007"/>
    </source>
</evidence>
<dbReference type="EMBL" id="CP042997">
    <property type="protein sequence ID" value="QEH33769.1"/>
    <property type="molecule type" value="Genomic_DNA"/>
</dbReference>
<dbReference type="NCBIfam" id="TIGR02604">
    <property type="entry name" value="Piru_Ver_Nterm"/>
    <property type="match status" value="1"/>
</dbReference>
<dbReference type="InterPro" id="IPR013428">
    <property type="entry name" value="Membrane-bound_put_N"/>
</dbReference>
<protein>
    <recommendedName>
        <fullName evidence="6">Cytochrome c domain-containing protein</fullName>
    </recommendedName>
</protein>
<dbReference type="Gene3D" id="1.10.760.10">
    <property type="entry name" value="Cytochrome c-like domain"/>
    <property type="match status" value="1"/>
</dbReference>
<dbReference type="InterPro" id="IPR009056">
    <property type="entry name" value="Cyt_c-like_dom"/>
</dbReference>
<dbReference type="Pfam" id="PF13646">
    <property type="entry name" value="HEAT_2"/>
    <property type="match status" value="1"/>
</dbReference>
<keyword evidence="1 4" id="KW-0349">Heme</keyword>
<name>A0A5B9W0I1_9BACT</name>
<keyword evidence="3 4" id="KW-0408">Iron</keyword>
<keyword evidence="2 4" id="KW-0479">Metal-binding</keyword>
<dbReference type="InterPro" id="IPR011042">
    <property type="entry name" value="6-blade_b-propeller_TolB-like"/>
</dbReference>
<dbReference type="PROSITE" id="PS51007">
    <property type="entry name" value="CYTC"/>
    <property type="match status" value="1"/>
</dbReference>
<dbReference type="KEGG" id="agv:OJF2_22980"/>
<dbReference type="InterPro" id="IPR036909">
    <property type="entry name" value="Cyt_c-like_dom_sf"/>
</dbReference>
<dbReference type="SUPFAM" id="SSF48371">
    <property type="entry name" value="ARM repeat"/>
    <property type="match status" value="2"/>
</dbReference>
<accession>A0A5B9W0I1</accession>
<proteinExistence type="predicted"/>
<keyword evidence="5" id="KW-0732">Signal</keyword>
<dbReference type="PANTHER" id="PTHR33546:SF1">
    <property type="entry name" value="LARGE, MULTIFUNCTIONAL SECRETED PROTEIN"/>
    <property type="match status" value="1"/>
</dbReference>
<dbReference type="RefSeq" id="WP_168221724.1">
    <property type="nucleotide sequence ID" value="NZ_CP042997.1"/>
</dbReference>
<dbReference type="Gene3D" id="1.25.10.10">
    <property type="entry name" value="Leucine-rich Repeat Variant"/>
    <property type="match status" value="2"/>
</dbReference>
<dbReference type="InterPro" id="IPR016024">
    <property type="entry name" value="ARM-type_fold"/>
</dbReference>
<evidence type="ECO:0000256" key="3">
    <source>
        <dbReference type="ARBA" id="ARBA00023004"/>
    </source>
</evidence>
<gene>
    <name evidence="7" type="ORF">OJF2_22980</name>
</gene>
<dbReference type="GO" id="GO:0009055">
    <property type="term" value="F:electron transfer activity"/>
    <property type="evidence" value="ECO:0007669"/>
    <property type="project" value="InterPro"/>
</dbReference>
<dbReference type="AlphaFoldDB" id="A0A5B9W0I1"/>
<dbReference type="PANTHER" id="PTHR33546">
    <property type="entry name" value="LARGE, MULTIFUNCTIONAL SECRETED PROTEIN-RELATED"/>
    <property type="match status" value="1"/>
</dbReference>
<keyword evidence="8" id="KW-1185">Reference proteome</keyword>
<feature type="domain" description="Cytochrome c" evidence="6">
    <location>
        <begin position="857"/>
        <end position="990"/>
    </location>
</feature>
<evidence type="ECO:0000256" key="5">
    <source>
        <dbReference type="SAM" id="SignalP"/>
    </source>
</evidence>
<dbReference type="SUPFAM" id="SSF50952">
    <property type="entry name" value="Soluble quinoprotein glucose dehydrogenase"/>
    <property type="match status" value="1"/>
</dbReference>
<evidence type="ECO:0000313" key="7">
    <source>
        <dbReference type="EMBL" id="QEH33769.1"/>
    </source>
</evidence>
<dbReference type="InterPro" id="IPR011989">
    <property type="entry name" value="ARM-like"/>
</dbReference>
<dbReference type="Pfam" id="PF23500">
    <property type="entry name" value="DUF7133"/>
    <property type="match status" value="1"/>
</dbReference>
<dbReference type="InterPro" id="IPR011041">
    <property type="entry name" value="Quinoprot_gluc/sorb_DH_b-prop"/>
</dbReference>
<evidence type="ECO:0000256" key="1">
    <source>
        <dbReference type="ARBA" id="ARBA00022617"/>
    </source>
</evidence>
<feature type="signal peptide" evidence="5">
    <location>
        <begin position="1"/>
        <end position="27"/>
    </location>
</feature>
<dbReference type="Gene3D" id="2.120.10.30">
    <property type="entry name" value="TolB, C-terminal domain"/>
    <property type="match status" value="1"/>
</dbReference>
<dbReference type="InterPro" id="IPR013427">
    <property type="entry name" value="Haem-bd_dom_put"/>
</dbReference>
<dbReference type="NCBIfam" id="TIGR02603">
    <property type="entry name" value="CxxCH_TIGR02603"/>
    <property type="match status" value="1"/>
</dbReference>
<reference evidence="7 8" key="1">
    <citation type="submission" date="2019-08" db="EMBL/GenBank/DDBJ databases">
        <title>Deep-cultivation of Planctomycetes and their phenomic and genomic characterization uncovers novel biology.</title>
        <authorList>
            <person name="Wiegand S."/>
            <person name="Jogler M."/>
            <person name="Boedeker C."/>
            <person name="Pinto D."/>
            <person name="Vollmers J."/>
            <person name="Rivas-Marin E."/>
            <person name="Kohn T."/>
            <person name="Peeters S.H."/>
            <person name="Heuer A."/>
            <person name="Rast P."/>
            <person name="Oberbeckmann S."/>
            <person name="Bunk B."/>
            <person name="Jeske O."/>
            <person name="Meyerdierks A."/>
            <person name="Storesund J.E."/>
            <person name="Kallscheuer N."/>
            <person name="Luecker S."/>
            <person name="Lage O.M."/>
            <person name="Pohl T."/>
            <person name="Merkel B.J."/>
            <person name="Hornburger P."/>
            <person name="Mueller R.-W."/>
            <person name="Bruemmer F."/>
            <person name="Labrenz M."/>
            <person name="Spormann A.M."/>
            <person name="Op den Camp H."/>
            <person name="Overmann J."/>
            <person name="Amann R."/>
            <person name="Jetten M.S.M."/>
            <person name="Mascher T."/>
            <person name="Medema M.H."/>
            <person name="Devos D.P."/>
            <person name="Kaster A.-K."/>
            <person name="Ovreas L."/>
            <person name="Rohde M."/>
            <person name="Galperin M.Y."/>
            <person name="Jogler C."/>
        </authorList>
    </citation>
    <scope>NUCLEOTIDE SEQUENCE [LARGE SCALE GENOMIC DNA]</scope>
    <source>
        <strain evidence="7 8">OJF2</strain>
    </source>
</reference>
<dbReference type="GO" id="GO:0020037">
    <property type="term" value="F:heme binding"/>
    <property type="evidence" value="ECO:0007669"/>
    <property type="project" value="InterPro"/>
</dbReference>
<evidence type="ECO:0000313" key="8">
    <source>
        <dbReference type="Proteomes" id="UP000324233"/>
    </source>
</evidence>
<sequence precursor="true">MSTRSRRFFRLLPGLGLLTALATPARAADPKPQPLSPAEAARKLVVAEGLKIEQVLAEPTIAQPVFLNFDERGRLWLVEYRQYPNPAGLVELSRDKFWRAVYDKVPAPPPLGDKGLDRITIHEDADGDGTYERHKTFVDGLNIATACVKGRGGVWVLNPPYLLFYPDRDDDDVPDGDPVVHLQGFGLEDTHSVVNSLRWGPDGWLYAAQGSTVSGDVIRPGLDKVPVHSLGQLIWRYHPETRRYEIFAEGGGNAFGVEIDGKGRIFSGHNGGDTRGFHYVQGGYSLKGFQKHGPLSNPYAFGYFPAMKHARVERFTHNFVINEDDALRPQDRGRLFGVEPLQGRVVEAEIFPDGSTFQTRDIGYAVRSTDPWFRPVDIKAGPDGAIYVCDFYEGQIAHLRHHEGTIDPSNGRVYRLSAANAPHRPTPDLRKKPTAELVSVLMTGNRWARNTSLRLLADRRDPAAIPPLREALHSATGQAALEALWGLYLCGGLDPAESARALDHADPYVRLWAVRLLGDANRVGPDVAARLATMARGEPNAEVRSQLACTSRRLPAAQGLPVVANLLARDEDANDVQIPLLLWWAIEARCGADREAVLALFRGPELWSRPIVRKQILVRLMQRFAAAGSQKDLRTCAQLLEAAPDQGSRTLLLQGFEIATKGRSLATMPDELTAALAKSGGGSLLLDLRRGRPGAIEEALKVAADPSADPRRRIAMVEALGETRRPQVVASLKDLAERDGGDVRLAALNALLSFDDPSIAPAILACYPTMPDDARVAAETLLAARKASALALLEAINAGRIDRAAITPETVRTLSVHRDPRIVALVARLWPNAQGAATEQLRREVERLDALARSGAADRAKGKAVYLGLCGKCHVLFGEGGHVGPDLTSYGRNDLPNLLRNIVDPDAEIREGYQTVQVATKDGRILSGLLTEQDPQSLVLRGADGRDIAVRREDVEEIRGSRHSLMPEGILKPLDDAQIRDLLSYLRSSQPLN</sequence>
<feature type="chain" id="PRO_5023016189" description="Cytochrome c domain-containing protein" evidence="5">
    <location>
        <begin position="28"/>
        <end position="993"/>
    </location>
</feature>